<dbReference type="AlphaFoldDB" id="A0A5C6E3X5"/>
<dbReference type="EMBL" id="SJPV01000001">
    <property type="protein sequence ID" value="TWU42687.1"/>
    <property type="molecule type" value="Genomic_DNA"/>
</dbReference>
<evidence type="ECO:0000313" key="3">
    <source>
        <dbReference type="Proteomes" id="UP000319143"/>
    </source>
</evidence>
<dbReference type="Proteomes" id="UP000319143">
    <property type="component" value="Unassembled WGS sequence"/>
</dbReference>
<evidence type="ECO:0008006" key="4">
    <source>
        <dbReference type="Google" id="ProtNLM"/>
    </source>
</evidence>
<reference evidence="2 3" key="1">
    <citation type="submission" date="2019-02" db="EMBL/GenBank/DDBJ databases">
        <title>Deep-cultivation of Planctomycetes and their phenomic and genomic characterization uncovers novel biology.</title>
        <authorList>
            <person name="Wiegand S."/>
            <person name="Jogler M."/>
            <person name="Boedeker C."/>
            <person name="Pinto D."/>
            <person name="Vollmers J."/>
            <person name="Rivas-Marin E."/>
            <person name="Kohn T."/>
            <person name="Peeters S.H."/>
            <person name="Heuer A."/>
            <person name="Rast P."/>
            <person name="Oberbeckmann S."/>
            <person name="Bunk B."/>
            <person name="Jeske O."/>
            <person name="Meyerdierks A."/>
            <person name="Storesund J.E."/>
            <person name="Kallscheuer N."/>
            <person name="Luecker S."/>
            <person name="Lage O.M."/>
            <person name="Pohl T."/>
            <person name="Merkel B.J."/>
            <person name="Hornburger P."/>
            <person name="Mueller R.-W."/>
            <person name="Bruemmer F."/>
            <person name="Labrenz M."/>
            <person name="Spormann A.M."/>
            <person name="Op Den Camp H."/>
            <person name="Overmann J."/>
            <person name="Amann R."/>
            <person name="Jetten M.S.M."/>
            <person name="Mascher T."/>
            <person name="Medema M.H."/>
            <person name="Devos D.P."/>
            <person name="Kaster A.-K."/>
            <person name="Ovreas L."/>
            <person name="Rohde M."/>
            <person name="Galperin M.Y."/>
            <person name="Jogler C."/>
        </authorList>
    </citation>
    <scope>NUCLEOTIDE SEQUENCE [LARGE SCALE GENOMIC DNA]</scope>
    <source>
        <strain evidence="2 3">Poly41</strain>
    </source>
</reference>
<feature type="region of interest" description="Disordered" evidence="1">
    <location>
        <begin position="184"/>
        <end position="213"/>
    </location>
</feature>
<sequence length="213" mass="24035">MPARIVSPQGISPGLSLIYKFWHTVTSYSYSGVSRYSYSYSNGALMSEPIFDHDRLDVYRLSIDYVASSFAIAKDLGGCHRHARDQWLRAAQSIPLNIAEGNGKRSLKDRSRFLDIARGSVLECVAIQDSLAATDGMSDERHRQLKRLLHRIVSMLTRLIARSDVVAESGSEYKYEYREAEYEYGEGRKPEPSRAPEDGLHGFTNGKSIVRPR</sequence>
<proteinExistence type="predicted"/>
<dbReference type="Gene3D" id="1.20.1440.60">
    <property type="entry name" value="23S rRNA-intervening sequence"/>
    <property type="match status" value="1"/>
</dbReference>
<accession>A0A5C6E3X5</accession>
<dbReference type="PANTHER" id="PTHR38471">
    <property type="entry name" value="FOUR HELIX BUNDLE PROTEIN"/>
    <property type="match status" value="1"/>
</dbReference>
<organism evidence="2 3">
    <name type="scientific">Novipirellula artificiosorum</name>
    <dbReference type="NCBI Taxonomy" id="2528016"/>
    <lineage>
        <taxon>Bacteria</taxon>
        <taxon>Pseudomonadati</taxon>
        <taxon>Planctomycetota</taxon>
        <taxon>Planctomycetia</taxon>
        <taxon>Pirellulales</taxon>
        <taxon>Pirellulaceae</taxon>
        <taxon>Novipirellula</taxon>
    </lineage>
</organism>
<dbReference type="PANTHER" id="PTHR38471:SF2">
    <property type="entry name" value="FOUR HELIX BUNDLE PROTEIN"/>
    <property type="match status" value="1"/>
</dbReference>
<keyword evidence="3" id="KW-1185">Reference proteome</keyword>
<dbReference type="InterPro" id="IPR012657">
    <property type="entry name" value="23S_rRNA-intervening_sequence"/>
</dbReference>
<comment type="caution">
    <text evidence="2">The sequence shown here is derived from an EMBL/GenBank/DDBJ whole genome shotgun (WGS) entry which is preliminary data.</text>
</comment>
<dbReference type="InterPro" id="IPR036583">
    <property type="entry name" value="23S_rRNA_IVS_sf"/>
</dbReference>
<dbReference type="Pfam" id="PF05635">
    <property type="entry name" value="23S_rRNA_IVP"/>
    <property type="match status" value="1"/>
</dbReference>
<protein>
    <recommendedName>
        <fullName evidence="4">Four helix bundle protein</fullName>
    </recommendedName>
</protein>
<evidence type="ECO:0000256" key="1">
    <source>
        <dbReference type="SAM" id="MobiDB-lite"/>
    </source>
</evidence>
<dbReference type="SUPFAM" id="SSF158446">
    <property type="entry name" value="IVS-encoded protein-like"/>
    <property type="match status" value="1"/>
</dbReference>
<feature type="compositionally biased region" description="Basic and acidic residues" evidence="1">
    <location>
        <begin position="184"/>
        <end position="200"/>
    </location>
</feature>
<evidence type="ECO:0000313" key="2">
    <source>
        <dbReference type="EMBL" id="TWU42687.1"/>
    </source>
</evidence>
<gene>
    <name evidence="2" type="ORF">Poly41_09870</name>
</gene>
<name>A0A5C6E3X5_9BACT</name>
<dbReference type="NCBIfam" id="TIGR02436">
    <property type="entry name" value="four helix bundle protein"/>
    <property type="match status" value="1"/>
</dbReference>